<accession>A0ABX1S7U3</accession>
<evidence type="ECO:0000313" key="3">
    <source>
        <dbReference type="Proteomes" id="UP000820669"/>
    </source>
</evidence>
<evidence type="ECO:0000256" key="1">
    <source>
        <dbReference type="SAM" id="MobiDB-lite"/>
    </source>
</evidence>
<proteinExistence type="predicted"/>
<dbReference type="RefSeq" id="WP_169381082.1">
    <property type="nucleotide sequence ID" value="NZ_JAAXLA010000014.1"/>
</dbReference>
<evidence type="ECO:0000313" key="2">
    <source>
        <dbReference type="EMBL" id="NMH97630.1"/>
    </source>
</evidence>
<comment type="caution">
    <text evidence="2">The sequence shown here is derived from an EMBL/GenBank/DDBJ whole genome shotgun (WGS) entry which is preliminary data.</text>
</comment>
<reference evidence="2 3" key="1">
    <citation type="submission" date="2020-04" db="EMBL/GenBank/DDBJ databases">
        <authorList>
            <person name="Klaysubun C."/>
            <person name="Duangmal K."/>
            <person name="Lipun K."/>
        </authorList>
    </citation>
    <scope>NUCLEOTIDE SEQUENCE [LARGE SCALE GENOMIC DNA]</scope>
    <source>
        <strain evidence="2 3">K10HN5</strain>
    </source>
</reference>
<sequence length="53" mass="5701">MVRFNVFRPDVPGTGPARLLPGMPSGPQHYPAPDQRDFFAAGLAPVATPVRAR</sequence>
<organism evidence="2 3">
    <name type="scientific">Pseudonocardia acidicola</name>
    <dbReference type="NCBI Taxonomy" id="2724939"/>
    <lineage>
        <taxon>Bacteria</taxon>
        <taxon>Bacillati</taxon>
        <taxon>Actinomycetota</taxon>
        <taxon>Actinomycetes</taxon>
        <taxon>Pseudonocardiales</taxon>
        <taxon>Pseudonocardiaceae</taxon>
        <taxon>Pseudonocardia</taxon>
    </lineage>
</organism>
<dbReference type="EMBL" id="JAAXLA010000014">
    <property type="protein sequence ID" value="NMH97630.1"/>
    <property type="molecule type" value="Genomic_DNA"/>
</dbReference>
<name>A0ABX1S7U3_9PSEU</name>
<protein>
    <submittedName>
        <fullName evidence="2">Uncharacterized protein</fullName>
    </submittedName>
</protein>
<gene>
    <name evidence="2" type="ORF">HF526_09935</name>
</gene>
<feature type="region of interest" description="Disordered" evidence="1">
    <location>
        <begin position="13"/>
        <end position="32"/>
    </location>
</feature>
<dbReference type="Proteomes" id="UP000820669">
    <property type="component" value="Unassembled WGS sequence"/>
</dbReference>
<keyword evidence="3" id="KW-1185">Reference proteome</keyword>